<accession>A0A1M5NDN8</accession>
<dbReference type="STRING" id="1508389.SAMN05444003_1319"/>
<name>A0A1M5NDN8_9RHOB</name>
<evidence type="ECO:0008006" key="4">
    <source>
        <dbReference type="Google" id="ProtNLM"/>
    </source>
</evidence>
<dbReference type="RefSeq" id="WP_165611591.1">
    <property type="nucleotide sequence ID" value="NZ_FQXB01000001.1"/>
</dbReference>
<gene>
    <name evidence="2" type="ORF">SAMN05444003_1319</name>
</gene>
<proteinExistence type="predicted"/>
<organism evidence="2 3">
    <name type="scientific">Cognatiyoonia sediminum</name>
    <dbReference type="NCBI Taxonomy" id="1508389"/>
    <lineage>
        <taxon>Bacteria</taxon>
        <taxon>Pseudomonadati</taxon>
        <taxon>Pseudomonadota</taxon>
        <taxon>Alphaproteobacteria</taxon>
        <taxon>Rhodobacterales</taxon>
        <taxon>Paracoccaceae</taxon>
        <taxon>Cognatiyoonia</taxon>
    </lineage>
</organism>
<evidence type="ECO:0000313" key="2">
    <source>
        <dbReference type="EMBL" id="SHG87103.1"/>
    </source>
</evidence>
<dbReference type="Proteomes" id="UP000184074">
    <property type="component" value="Unassembled WGS sequence"/>
</dbReference>
<reference evidence="2 3" key="1">
    <citation type="submission" date="2016-11" db="EMBL/GenBank/DDBJ databases">
        <authorList>
            <person name="Jaros S."/>
            <person name="Januszkiewicz K."/>
            <person name="Wedrychowicz H."/>
        </authorList>
    </citation>
    <scope>NUCLEOTIDE SEQUENCE [LARGE SCALE GENOMIC DNA]</scope>
    <source>
        <strain evidence="2 3">DSM 28715</strain>
    </source>
</reference>
<keyword evidence="1" id="KW-0812">Transmembrane</keyword>
<feature type="transmembrane region" description="Helical" evidence="1">
    <location>
        <begin position="20"/>
        <end position="38"/>
    </location>
</feature>
<evidence type="ECO:0000256" key="1">
    <source>
        <dbReference type="SAM" id="Phobius"/>
    </source>
</evidence>
<protein>
    <recommendedName>
        <fullName evidence="4">Flp pilus assembly protein, pilin Flp</fullName>
    </recommendedName>
</protein>
<keyword evidence="1" id="KW-0472">Membrane</keyword>
<dbReference type="EMBL" id="FQXB01000001">
    <property type="protein sequence ID" value="SHG87103.1"/>
    <property type="molecule type" value="Genomic_DNA"/>
</dbReference>
<keyword evidence="1" id="KW-1133">Transmembrane helix</keyword>
<evidence type="ECO:0000313" key="3">
    <source>
        <dbReference type="Proteomes" id="UP000184074"/>
    </source>
</evidence>
<sequence>MLNFIKNFRNDEDGAVTVDWVVLTAAIVALGLAVGSAVSGGAQTGASNIVGDIAANT</sequence>
<keyword evidence="3" id="KW-1185">Reference proteome</keyword>
<dbReference type="AlphaFoldDB" id="A0A1M5NDN8"/>